<dbReference type="InterPro" id="IPR003399">
    <property type="entry name" value="Mce/MlaD"/>
</dbReference>
<evidence type="ECO:0000259" key="2">
    <source>
        <dbReference type="Pfam" id="PF02470"/>
    </source>
</evidence>
<dbReference type="PANTHER" id="PTHR33371">
    <property type="entry name" value="INTERMEMBRANE PHOSPHOLIPID TRANSPORT SYSTEM BINDING PROTEIN MLAD-RELATED"/>
    <property type="match status" value="1"/>
</dbReference>
<dbReference type="PANTHER" id="PTHR33371:SF16">
    <property type="entry name" value="MCE-FAMILY PROTEIN MCE3F"/>
    <property type="match status" value="1"/>
</dbReference>
<dbReference type="NCBIfam" id="TIGR00996">
    <property type="entry name" value="Mtu_fam_mce"/>
    <property type="match status" value="1"/>
</dbReference>
<comment type="caution">
    <text evidence="3">The sequence shown here is derived from an EMBL/GenBank/DDBJ whole genome shotgun (WGS) entry which is preliminary data.</text>
</comment>
<dbReference type="EMBL" id="BCTB01000009">
    <property type="protein sequence ID" value="GAT14621.1"/>
    <property type="molecule type" value="Genomic_DNA"/>
</dbReference>
<feature type="compositionally biased region" description="Pro residues" evidence="1">
    <location>
        <begin position="434"/>
        <end position="496"/>
    </location>
</feature>
<evidence type="ECO:0000313" key="3">
    <source>
        <dbReference type="EMBL" id="GAT14621.1"/>
    </source>
</evidence>
<dbReference type="InterPro" id="IPR052336">
    <property type="entry name" value="MlaD_Phospholipid_Transporter"/>
</dbReference>
<reference evidence="4" key="2">
    <citation type="submission" date="2016-02" db="EMBL/GenBank/DDBJ databases">
        <title>Draft genome sequence of five rapidly growing Mycobacterium species.</title>
        <authorList>
            <person name="Katahira K."/>
            <person name="Gotou Y."/>
            <person name="Iida K."/>
            <person name="Ogura Y."/>
            <person name="Hayashi T."/>
        </authorList>
    </citation>
    <scope>NUCLEOTIDE SEQUENCE [LARGE SCALE GENOMIC DNA]</scope>
    <source>
        <strain evidence="4">JCM6362</strain>
    </source>
</reference>
<feature type="domain" description="Mce/MlaD" evidence="2">
    <location>
        <begin position="39"/>
        <end position="115"/>
    </location>
</feature>
<evidence type="ECO:0000256" key="1">
    <source>
        <dbReference type="SAM" id="MobiDB-lite"/>
    </source>
</evidence>
<accession>A0A117IM30</accession>
<evidence type="ECO:0000313" key="4">
    <source>
        <dbReference type="Proteomes" id="UP000069654"/>
    </source>
</evidence>
<protein>
    <submittedName>
        <fullName evidence="3">Virulence factor Mce family protein</fullName>
    </submittedName>
</protein>
<organism evidence="3 4">
    <name type="scientific">Mycolicibacterium thermoresistibile</name>
    <name type="common">Mycobacterium thermoresistibile</name>
    <dbReference type="NCBI Taxonomy" id="1797"/>
    <lineage>
        <taxon>Bacteria</taxon>
        <taxon>Bacillati</taxon>
        <taxon>Actinomycetota</taxon>
        <taxon>Actinomycetes</taxon>
        <taxon>Mycobacteriales</taxon>
        <taxon>Mycobacteriaceae</taxon>
        <taxon>Mycolicibacterium</taxon>
    </lineage>
</organism>
<dbReference type="Proteomes" id="UP000069654">
    <property type="component" value="Unassembled WGS sequence"/>
</dbReference>
<dbReference type="GO" id="GO:0005576">
    <property type="term" value="C:extracellular region"/>
    <property type="evidence" value="ECO:0007669"/>
    <property type="project" value="TreeGrafter"/>
</dbReference>
<feature type="region of interest" description="Disordered" evidence="1">
    <location>
        <begin position="425"/>
        <end position="503"/>
    </location>
</feature>
<name>A0A117IM30_MYCTH</name>
<reference evidence="3 4" key="1">
    <citation type="journal article" date="2016" name="Genome Announc.">
        <title>Draft Genome Sequences of Five Rapidly Growing Mycobacterium Species, M. thermoresistibile, M. fortuitum subsp. acetamidolyticum, M. canariasense, M. brisbanense, and M. novocastrense.</title>
        <authorList>
            <person name="Katahira K."/>
            <person name="Ogura Y."/>
            <person name="Gotoh Y."/>
            <person name="Hayashi T."/>
        </authorList>
    </citation>
    <scope>NUCLEOTIDE SEQUENCE [LARGE SCALE GENOMIC DNA]</scope>
    <source>
        <strain evidence="3 4">JCM6362</strain>
    </source>
</reference>
<dbReference type="OrthoDB" id="4741753at2"/>
<dbReference type="Pfam" id="PF02470">
    <property type="entry name" value="MlaD"/>
    <property type="match status" value="1"/>
</dbReference>
<dbReference type="STRING" id="1797.RMCT_1591"/>
<dbReference type="InterPro" id="IPR005693">
    <property type="entry name" value="Mce"/>
</dbReference>
<sequence length="555" mass="59126">MLSRLVRMQLAVFTAVALISVLAIAVFYIQVPKTLGFGSYRVTADFAGSGGIYPNANVAYRGTTIGKVTGVSLTHDNDVRVEMRIDDDRKVPANVNAYVKSMSAIGEQYVDLVPPEHASTESLRGGSHIGRDRTFINGDIAGMLREAQALVDSLDRSRLRDVLKETFAAFNGSGPELARLLESSRLLVEEAGDATDDTIGLVEQSQPLLDAQVTAGDDIRAVADGLARLTSHLREADPQFREVLQKAPAAADQATTLFDGIRPTFPVLAANLANAGRIGVIYHKSIEQVLVIIPAVTAAIIAIANQFPADEGAKGDFKLNFGDPPPCITGFVPPSEIRSPADTTLRDVPKELYCKVPHNDPAVVRGARNYPCMEFPGKRAATVQQCRDPEGYVPIGSNPWRGPPVPVGTPITDPRMILPQNKYPYIPPQADYDPGPPVVQLPPGVPPGPGPALTPPYPTQIPPVTPGPPPPPLPFQPPPDQIVPPYGRPPAPPPPAEGDRPQAAGVDVATYDPATGKFLDPHTGISVYASGIAAPSIAENWVDLMTYPRTGSEPA</sequence>
<dbReference type="AlphaFoldDB" id="A0A117IM30"/>
<dbReference type="RefSeq" id="WP_040546683.1">
    <property type="nucleotide sequence ID" value="NZ_BCTB01000009.1"/>
</dbReference>
<proteinExistence type="predicted"/>
<gene>
    <name evidence="3" type="ORF">RMCT_1591</name>
</gene>